<evidence type="ECO:0000256" key="5">
    <source>
        <dbReference type="ARBA" id="ARBA00023136"/>
    </source>
</evidence>
<evidence type="ECO:0000256" key="6">
    <source>
        <dbReference type="SAM" id="Phobius"/>
    </source>
</evidence>
<organism evidence="7 8">
    <name type="scientific">Eiseniibacteriota bacterium</name>
    <dbReference type="NCBI Taxonomy" id="2212470"/>
    <lineage>
        <taxon>Bacteria</taxon>
        <taxon>Candidatus Eiseniibacteriota</taxon>
    </lineage>
</organism>
<dbReference type="Proteomes" id="UP000739538">
    <property type="component" value="Unassembled WGS sequence"/>
</dbReference>
<dbReference type="InterPro" id="IPR011743">
    <property type="entry name" value="Caa3_sub_IV"/>
</dbReference>
<evidence type="ECO:0000313" key="8">
    <source>
        <dbReference type="Proteomes" id="UP000739538"/>
    </source>
</evidence>
<reference evidence="7" key="1">
    <citation type="submission" date="2020-04" db="EMBL/GenBank/DDBJ databases">
        <authorList>
            <person name="Zhang T."/>
        </authorList>
    </citation>
    <scope>NUCLEOTIDE SEQUENCE</scope>
    <source>
        <strain evidence="7">HKST-UBA02</strain>
    </source>
</reference>
<comment type="subcellular location">
    <subcellularLocation>
        <location evidence="1">Cell membrane</location>
        <topology evidence="1">Multi-pass membrane protein</topology>
    </subcellularLocation>
</comment>
<sequence>MSDHAEHSGPGHIVSPMILVGTLVALLVLTFITVAVTWVNLGEFNLWIAMIIATIKATLVVLFFMHLYWDKPIIGIVFVTSLLLVALFIGLSMTDVDQVGPQRIPDYAPAVQQSTGS</sequence>
<name>A0A956SBW2_UNCEI</name>
<reference evidence="7" key="2">
    <citation type="journal article" date="2021" name="Microbiome">
        <title>Successional dynamics and alternative stable states in a saline activated sludge microbial community over 9 years.</title>
        <authorList>
            <person name="Wang Y."/>
            <person name="Ye J."/>
            <person name="Ju F."/>
            <person name="Liu L."/>
            <person name="Boyd J.A."/>
            <person name="Deng Y."/>
            <person name="Parks D.H."/>
            <person name="Jiang X."/>
            <person name="Yin X."/>
            <person name="Woodcroft B.J."/>
            <person name="Tyson G.W."/>
            <person name="Hugenholtz P."/>
            <person name="Polz M.F."/>
            <person name="Zhang T."/>
        </authorList>
    </citation>
    <scope>NUCLEOTIDE SEQUENCE</scope>
    <source>
        <strain evidence="7">HKST-UBA02</strain>
    </source>
</reference>
<evidence type="ECO:0000256" key="4">
    <source>
        <dbReference type="ARBA" id="ARBA00022989"/>
    </source>
</evidence>
<protein>
    <submittedName>
        <fullName evidence="7">Cytochrome C oxidase subunit IV family protein</fullName>
    </submittedName>
</protein>
<accession>A0A956SBW2</accession>
<dbReference type="EMBL" id="JAGQHS010000008">
    <property type="protein sequence ID" value="MCA9754715.1"/>
    <property type="molecule type" value="Genomic_DNA"/>
</dbReference>
<dbReference type="Pfam" id="PF03626">
    <property type="entry name" value="COX4_pro"/>
    <property type="match status" value="1"/>
</dbReference>
<dbReference type="AlphaFoldDB" id="A0A956SBW2"/>
<feature type="transmembrane region" description="Helical" evidence="6">
    <location>
        <begin position="17"/>
        <end position="39"/>
    </location>
</feature>
<gene>
    <name evidence="7" type="ORF">KDA27_02855</name>
</gene>
<keyword evidence="4 6" id="KW-1133">Transmembrane helix</keyword>
<evidence type="ECO:0000256" key="1">
    <source>
        <dbReference type="ARBA" id="ARBA00004651"/>
    </source>
</evidence>
<feature type="transmembrane region" description="Helical" evidence="6">
    <location>
        <begin position="73"/>
        <end position="93"/>
    </location>
</feature>
<dbReference type="InterPro" id="IPR005171">
    <property type="entry name" value="Cyt_c_oxidase_su4_prok"/>
</dbReference>
<dbReference type="NCBIfam" id="TIGR02229">
    <property type="entry name" value="caa3_sub_IV"/>
    <property type="match status" value="1"/>
</dbReference>
<keyword evidence="5 6" id="KW-0472">Membrane</keyword>
<dbReference type="GO" id="GO:0005886">
    <property type="term" value="C:plasma membrane"/>
    <property type="evidence" value="ECO:0007669"/>
    <property type="project" value="UniProtKB-SubCell"/>
</dbReference>
<evidence type="ECO:0000256" key="2">
    <source>
        <dbReference type="ARBA" id="ARBA00022475"/>
    </source>
</evidence>
<proteinExistence type="predicted"/>
<comment type="caution">
    <text evidence="7">The sequence shown here is derived from an EMBL/GenBank/DDBJ whole genome shotgun (WGS) entry which is preliminary data.</text>
</comment>
<keyword evidence="2" id="KW-1003">Cell membrane</keyword>
<keyword evidence="3 6" id="KW-0812">Transmembrane</keyword>
<feature type="transmembrane region" description="Helical" evidence="6">
    <location>
        <begin position="46"/>
        <end position="67"/>
    </location>
</feature>
<evidence type="ECO:0000256" key="3">
    <source>
        <dbReference type="ARBA" id="ARBA00022692"/>
    </source>
</evidence>
<evidence type="ECO:0000313" key="7">
    <source>
        <dbReference type="EMBL" id="MCA9754715.1"/>
    </source>
</evidence>